<proteinExistence type="predicted"/>
<feature type="region of interest" description="Disordered" evidence="1">
    <location>
        <begin position="132"/>
        <end position="159"/>
    </location>
</feature>
<comment type="caution">
    <text evidence="3">The sequence shown here is derived from an EMBL/GenBank/DDBJ whole genome shotgun (WGS) entry which is preliminary data.</text>
</comment>
<dbReference type="AlphaFoldDB" id="A0A9D4K4U5"/>
<evidence type="ECO:0000313" key="4">
    <source>
        <dbReference type="Proteomes" id="UP000828390"/>
    </source>
</evidence>
<feature type="compositionally biased region" description="Polar residues" evidence="1">
    <location>
        <begin position="178"/>
        <end position="197"/>
    </location>
</feature>
<keyword evidence="4" id="KW-1185">Reference proteome</keyword>
<sequence length="730" mass="79687">MCTLNLFTGLLLLCNDSLAKVRHTPYDLLKTLPNDVTSEEILSLMHFLGRRRQTLAPNTADGDGAFHNTTTDIPGLVTPVVITTTMQLANTEETEVIPDIFLPREEVVQTATHKPTLERTTPMLKLKELHQHKFSRNKTRTDVNNNGSPQSTTDSQHSTTITSIIHLLEDGSFPTVRRQLTPTTPSLGSDGTEPTSEPSMLFQEITGANPRTVDINITFLPLGATPELNPKTHSLEDGNNQSVRPNLMPITTGLTLGSERTEPTTDPTLLVRDITDSNSRTIDSNNAFPPFGATPEINSKLKSLKDNNTPTDRSLLMPITTSLIIASDGPEPTTDPTLLVRDITDASLRTVGGNNAFPPFGATPEMNSKTLSLKEVNDLTVRSRVTPITTTLIFGSEGPEPSNDPTLLFQGITDASPRTVGTNITLEPFRATPEMTSNINSLEEGNTPPVDQRLTPTTTSLILESERIEPTNEPMLLFQGITDATPRTVDTNITLPPFRATPEMTSNINSLEDGNTPPVDPRLTPTTTSLILESEGIEPTNKPTLMFQNITDANPRTVNHPNDSEVVDNSFVTDPLSQQDRNEIVAPSKLRFPGPEKRAEKRTKNATKSATSKTTEIIYRPQNENIQTRRVVLGPLGSLILPRAPPALLHVGTFPVFITQQTYSSGSSGLRLLPGNMILKQIFLHAPAPYPIIDGSGQRWISCTFGGQCAPHSRGFNQPTHVLHVGLDDK</sequence>
<feature type="region of interest" description="Disordered" evidence="1">
    <location>
        <begin position="497"/>
        <end position="521"/>
    </location>
</feature>
<evidence type="ECO:0000256" key="1">
    <source>
        <dbReference type="SAM" id="MobiDB-lite"/>
    </source>
</evidence>
<feature type="region of interest" description="Disordered" evidence="1">
    <location>
        <begin position="173"/>
        <end position="197"/>
    </location>
</feature>
<name>A0A9D4K4U5_DREPO</name>
<reference evidence="3" key="2">
    <citation type="submission" date="2020-11" db="EMBL/GenBank/DDBJ databases">
        <authorList>
            <person name="McCartney M.A."/>
            <person name="Auch B."/>
            <person name="Kono T."/>
            <person name="Mallez S."/>
            <person name="Becker A."/>
            <person name="Gohl D.M."/>
            <person name="Silverstein K.A.T."/>
            <person name="Koren S."/>
            <person name="Bechman K.B."/>
            <person name="Herman A."/>
            <person name="Abrahante J.E."/>
            <person name="Garbe J."/>
        </authorList>
    </citation>
    <scope>NUCLEOTIDE SEQUENCE</scope>
    <source>
        <strain evidence="3">Duluth1</strain>
        <tissue evidence="3">Whole animal</tissue>
    </source>
</reference>
<evidence type="ECO:0000256" key="2">
    <source>
        <dbReference type="SAM" id="SignalP"/>
    </source>
</evidence>
<gene>
    <name evidence="3" type="ORF">DPMN_106362</name>
</gene>
<feature type="chain" id="PRO_5038823615" evidence="2">
    <location>
        <begin position="20"/>
        <end position="730"/>
    </location>
</feature>
<feature type="region of interest" description="Disordered" evidence="1">
    <location>
        <begin position="593"/>
        <end position="612"/>
    </location>
</feature>
<evidence type="ECO:0000313" key="3">
    <source>
        <dbReference type="EMBL" id="KAH3833061.1"/>
    </source>
</evidence>
<protein>
    <submittedName>
        <fullName evidence="3">Uncharacterized protein</fullName>
    </submittedName>
</protein>
<accession>A0A9D4K4U5</accession>
<feature type="signal peptide" evidence="2">
    <location>
        <begin position="1"/>
        <end position="19"/>
    </location>
</feature>
<dbReference type="EMBL" id="JAIWYP010000004">
    <property type="protein sequence ID" value="KAH3833061.1"/>
    <property type="molecule type" value="Genomic_DNA"/>
</dbReference>
<feature type="compositionally biased region" description="Polar residues" evidence="1">
    <location>
        <begin position="142"/>
        <end position="159"/>
    </location>
</feature>
<feature type="compositionally biased region" description="Polar residues" evidence="1">
    <location>
        <begin position="503"/>
        <end position="513"/>
    </location>
</feature>
<dbReference type="Proteomes" id="UP000828390">
    <property type="component" value="Unassembled WGS sequence"/>
</dbReference>
<feature type="compositionally biased region" description="Basic and acidic residues" evidence="1">
    <location>
        <begin position="594"/>
        <end position="603"/>
    </location>
</feature>
<organism evidence="3 4">
    <name type="scientific">Dreissena polymorpha</name>
    <name type="common">Zebra mussel</name>
    <name type="synonym">Mytilus polymorpha</name>
    <dbReference type="NCBI Taxonomy" id="45954"/>
    <lineage>
        <taxon>Eukaryota</taxon>
        <taxon>Metazoa</taxon>
        <taxon>Spiralia</taxon>
        <taxon>Lophotrochozoa</taxon>
        <taxon>Mollusca</taxon>
        <taxon>Bivalvia</taxon>
        <taxon>Autobranchia</taxon>
        <taxon>Heteroconchia</taxon>
        <taxon>Euheterodonta</taxon>
        <taxon>Imparidentia</taxon>
        <taxon>Neoheterodontei</taxon>
        <taxon>Myida</taxon>
        <taxon>Dreissenoidea</taxon>
        <taxon>Dreissenidae</taxon>
        <taxon>Dreissena</taxon>
    </lineage>
</organism>
<reference evidence="3" key="1">
    <citation type="journal article" date="2019" name="bioRxiv">
        <title>The Genome of the Zebra Mussel, Dreissena polymorpha: A Resource for Invasive Species Research.</title>
        <authorList>
            <person name="McCartney M.A."/>
            <person name="Auch B."/>
            <person name="Kono T."/>
            <person name="Mallez S."/>
            <person name="Zhang Y."/>
            <person name="Obille A."/>
            <person name="Becker A."/>
            <person name="Abrahante J.E."/>
            <person name="Garbe J."/>
            <person name="Badalamenti J.P."/>
            <person name="Herman A."/>
            <person name="Mangelson H."/>
            <person name="Liachko I."/>
            <person name="Sullivan S."/>
            <person name="Sone E.D."/>
            <person name="Koren S."/>
            <person name="Silverstein K.A.T."/>
            <person name="Beckman K.B."/>
            <person name="Gohl D.M."/>
        </authorList>
    </citation>
    <scope>NUCLEOTIDE SEQUENCE</scope>
    <source>
        <strain evidence="3">Duluth1</strain>
        <tissue evidence="3">Whole animal</tissue>
    </source>
</reference>
<keyword evidence="2" id="KW-0732">Signal</keyword>